<evidence type="ECO:0000313" key="1">
    <source>
        <dbReference type="EMBL" id="EHL07941.1"/>
    </source>
</evidence>
<evidence type="ECO:0000313" key="2">
    <source>
        <dbReference type="Proteomes" id="UP000004416"/>
    </source>
</evidence>
<name>G9XK55_DESHA</name>
<sequence>MFSTFFLLFSGEKTKQSNKKVPPCQKEPHKTQHCFIPLSRSVLATGSVILNGSYEKVQFE</sequence>
<dbReference type="EMBL" id="AFZX01000032">
    <property type="protein sequence ID" value="EHL07941.1"/>
    <property type="molecule type" value="Genomic_DNA"/>
</dbReference>
<proteinExistence type="predicted"/>
<dbReference type="AlphaFoldDB" id="G9XK55"/>
<protein>
    <submittedName>
        <fullName evidence="1">Uncharacterized protein</fullName>
    </submittedName>
</protein>
<comment type="caution">
    <text evidence="1">The sequence shown here is derived from an EMBL/GenBank/DDBJ whole genome shotgun (WGS) entry which is preliminary data.</text>
</comment>
<accession>G9XK55</accession>
<reference evidence="1 2" key="1">
    <citation type="submission" date="2011-08" db="EMBL/GenBank/DDBJ databases">
        <authorList>
            <person name="Weinstock G."/>
            <person name="Sodergren E."/>
            <person name="Clifton S."/>
            <person name="Fulton L."/>
            <person name="Fulton B."/>
            <person name="Courtney L."/>
            <person name="Fronick C."/>
            <person name="Harrison M."/>
            <person name="Strong C."/>
            <person name="Farmer C."/>
            <person name="Delahaunty K."/>
            <person name="Markovic C."/>
            <person name="Hall O."/>
            <person name="Minx P."/>
            <person name="Tomlinson C."/>
            <person name="Mitreva M."/>
            <person name="Hou S."/>
            <person name="Chen J."/>
            <person name="Wollam A."/>
            <person name="Pepin K.H."/>
            <person name="Johnson M."/>
            <person name="Bhonagiri V."/>
            <person name="Zhang X."/>
            <person name="Suruliraj S."/>
            <person name="Warren W."/>
            <person name="Chinwalla A."/>
            <person name="Mardis E.R."/>
            <person name="Wilson R.K."/>
        </authorList>
    </citation>
    <scope>NUCLEOTIDE SEQUENCE [LARGE SCALE GENOMIC DNA]</scope>
    <source>
        <strain evidence="1 2">DP7</strain>
    </source>
</reference>
<gene>
    <name evidence="1" type="ORF">HMPREF0322_01338</name>
</gene>
<dbReference type="HOGENOM" id="CLU_2933825_0_0_9"/>
<organism evidence="1 2">
    <name type="scientific">Desulfitobacterium hafniense DP7</name>
    <dbReference type="NCBI Taxonomy" id="537010"/>
    <lineage>
        <taxon>Bacteria</taxon>
        <taxon>Bacillati</taxon>
        <taxon>Bacillota</taxon>
        <taxon>Clostridia</taxon>
        <taxon>Eubacteriales</taxon>
        <taxon>Desulfitobacteriaceae</taxon>
        <taxon>Desulfitobacterium</taxon>
    </lineage>
</organism>
<dbReference type="Proteomes" id="UP000004416">
    <property type="component" value="Unassembled WGS sequence"/>
</dbReference>